<organism evidence="2 3">
    <name type="scientific">Spirosoma pollinicola</name>
    <dbReference type="NCBI Taxonomy" id="2057025"/>
    <lineage>
        <taxon>Bacteria</taxon>
        <taxon>Pseudomonadati</taxon>
        <taxon>Bacteroidota</taxon>
        <taxon>Cytophagia</taxon>
        <taxon>Cytophagales</taxon>
        <taxon>Cytophagaceae</taxon>
        <taxon>Spirosoma</taxon>
    </lineage>
</organism>
<dbReference type="InterPro" id="IPR007492">
    <property type="entry name" value="LytTR_DNA-bd_dom"/>
</dbReference>
<dbReference type="EMBL" id="CP025096">
    <property type="protein sequence ID" value="AUD04142.1"/>
    <property type="molecule type" value="Genomic_DNA"/>
</dbReference>
<evidence type="ECO:0000259" key="1">
    <source>
        <dbReference type="PROSITE" id="PS50930"/>
    </source>
</evidence>
<dbReference type="KEGG" id="spir:CWM47_21280"/>
<dbReference type="RefSeq" id="WP_100990208.1">
    <property type="nucleotide sequence ID" value="NZ_CP025096.1"/>
</dbReference>
<protein>
    <recommendedName>
        <fullName evidence="1">HTH LytTR-type domain-containing protein</fullName>
    </recommendedName>
</protein>
<dbReference type="Gene3D" id="2.40.50.1020">
    <property type="entry name" value="LytTr DNA-binding domain"/>
    <property type="match status" value="1"/>
</dbReference>
<dbReference type="GO" id="GO:0003677">
    <property type="term" value="F:DNA binding"/>
    <property type="evidence" value="ECO:0007669"/>
    <property type="project" value="InterPro"/>
</dbReference>
<sequence>MHRIRLNATIRYLRIPTYHGSTEKIRVSDENDDRLSSCKPSEPCSTDELEWLTEATMPNDTQNAIIVGEPAYLIYREVNANGNKSELEPLRNEEIIRLESNGGYCYIYLKDNTRYLLAMSLKWVSKYLHDFVRIHRTHAVNPIYVKQYLLDQQKRQKDRYLLLKTDEKLPWSRRHLRERRQDSPQLFDLIL</sequence>
<dbReference type="SMART" id="SM00850">
    <property type="entry name" value="LytTR"/>
    <property type="match status" value="1"/>
</dbReference>
<dbReference type="Proteomes" id="UP000232883">
    <property type="component" value="Chromosome"/>
</dbReference>
<dbReference type="OrthoDB" id="1374288at2"/>
<reference evidence="2 3" key="1">
    <citation type="submission" date="2017-11" db="EMBL/GenBank/DDBJ databases">
        <title>Taxonomic description and genome sequences of Spirosoma HA7 sp. nov., isolated from pollen microhabitat of Corylus avellana.</title>
        <authorList>
            <person name="Ambika Manirajan B."/>
            <person name="Suarez C."/>
            <person name="Ratering S."/>
            <person name="Geissler-Plaum R."/>
            <person name="Cardinale M."/>
            <person name="Sylvia S."/>
        </authorList>
    </citation>
    <scope>NUCLEOTIDE SEQUENCE [LARGE SCALE GENOMIC DNA]</scope>
    <source>
        <strain evidence="2 3">HA7</strain>
    </source>
</reference>
<gene>
    <name evidence="2" type="ORF">CWM47_21280</name>
</gene>
<evidence type="ECO:0000313" key="3">
    <source>
        <dbReference type="Proteomes" id="UP000232883"/>
    </source>
</evidence>
<feature type="domain" description="HTH LytTR-type" evidence="1">
    <location>
        <begin position="94"/>
        <end position="185"/>
    </location>
</feature>
<accession>A0A2K8Z2N7</accession>
<name>A0A2K8Z2N7_9BACT</name>
<evidence type="ECO:0000313" key="2">
    <source>
        <dbReference type="EMBL" id="AUD04142.1"/>
    </source>
</evidence>
<dbReference type="PROSITE" id="PS50930">
    <property type="entry name" value="HTH_LYTTR"/>
    <property type="match status" value="1"/>
</dbReference>
<proteinExistence type="predicted"/>
<dbReference type="AlphaFoldDB" id="A0A2K8Z2N7"/>
<dbReference type="Pfam" id="PF04397">
    <property type="entry name" value="LytTR"/>
    <property type="match status" value="1"/>
</dbReference>
<keyword evidence="3" id="KW-1185">Reference proteome</keyword>